<organism evidence="1">
    <name type="scientific">Paenibacillus polymyxa</name>
    <name type="common">Bacillus polymyxa</name>
    <dbReference type="NCBI Taxonomy" id="1406"/>
    <lineage>
        <taxon>Bacteria</taxon>
        <taxon>Bacillati</taxon>
        <taxon>Bacillota</taxon>
        <taxon>Bacilli</taxon>
        <taxon>Bacillales</taxon>
        <taxon>Paenibacillaceae</taxon>
        <taxon>Paenibacillus</taxon>
    </lineage>
</organism>
<accession>A0AAE9PRA5</accession>
<sequence>MSRPIAKINSILEYWATLTPPVIDFTVDNVLRALEYNTTYETVFKILMAKNGMEIDASRLYLCPNFHKAYDCSLVHEIDDDDLPECPVCGEEIVNDLDHSFIVFNFSEDFIEEAKKTPSTEIYERPSDDIGHSKSIAVQVREEIIKFTESGGIVIMDNRTIHNSVSGLTGQQNLVFGDHGTINQHNNQLSSADIDNLLQDLKKSALENSHEQDLKIVDSIEENVKSGKTDVAKTLFEVLSKVVTTSAAGVNIAKAFGWI</sequence>
<dbReference type="EMBL" id="CP097770">
    <property type="protein sequence ID" value="UZP76427.1"/>
    <property type="molecule type" value="Genomic_DNA"/>
</dbReference>
<protein>
    <submittedName>
        <fullName evidence="1">Uncharacterized protein</fullName>
    </submittedName>
</protein>
<evidence type="ECO:0000313" key="1">
    <source>
        <dbReference type="EMBL" id="UZP76427.1"/>
    </source>
</evidence>
<proteinExistence type="predicted"/>
<name>A0AAE9PRA5_PAEPO</name>
<dbReference type="AlphaFoldDB" id="A0AAE9PRA5"/>
<gene>
    <name evidence="1" type="ORF">MF626_05320</name>
</gene>
<reference evidence="1" key="1">
    <citation type="submission" date="2022-11" db="EMBL/GenBank/DDBJ databases">
        <authorList>
            <person name="Vasilchenko N.G."/>
            <person name="Prazdnova E.V."/>
            <person name="Gorovtsov A.V."/>
            <person name="Chistyakov V.A."/>
            <person name="Pak M.L."/>
        </authorList>
    </citation>
    <scope>NUCLEOTIDE SEQUENCE</scope>
    <source>
        <strain evidence="1">R 4.5</strain>
    </source>
</reference>